<evidence type="ECO:0000256" key="3">
    <source>
        <dbReference type="ARBA" id="ARBA00022833"/>
    </source>
</evidence>
<protein>
    <submittedName>
        <fullName evidence="6">GFA family protein</fullName>
    </submittedName>
</protein>
<feature type="domain" description="CENP-V/GFA" evidence="5">
    <location>
        <begin position="5"/>
        <end position="107"/>
    </location>
</feature>
<sequence length="148" mass="16451">MSKTLTGGCQCGRIRYSVDLENDEAYLCHCRMCQRATGGFAAAFTQVPLAGLNWEREPDWFQSSPIARRPFCSACGTPLGFAFLEGDDKMDLTIGSFDDPSGFVPILHSGAESLHEAWLDIKDLPRLYSKDIESVSRRWKAAGREVPE</sequence>
<keyword evidence="2" id="KW-0479">Metal-binding</keyword>
<evidence type="ECO:0000256" key="2">
    <source>
        <dbReference type="ARBA" id="ARBA00022723"/>
    </source>
</evidence>
<dbReference type="PANTHER" id="PTHR33337:SF40">
    <property type="entry name" value="CENP-V_GFA DOMAIN-CONTAINING PROTEIN-RELATED"/>
    <property type="match status" value="1"/>
</dbReference>
<evidence type="ECO:0000313" key="6">
    <source>
        <dbReference type="EMBL" id="MEJ5978427.1"/>
    </source>
</evidence>
<reference evidence="6 7" key="1">
    <citation type="submission" date="2024-03" db="EMBL/GenBank/DDBJ databases">
        <authorList>
            <person name="Jo J.-H."/>
        </authorList>
    </citation>
    <scope>NUCLEOTIDE SEQUENCE [LARGE SCALE GENOMIC DNA]</scope>
    <source>
        <strain evidence="6 7">PS1R-30</strain>
    </source>
</reference>
<dbReference type="EMBL" id="JBBHJZ010000003">
    <property type="protein sequence ID" value="MEJ5978427.1"/>
    <property type="molecule type" value="Genomic_DNA"/>
</dbReference>
<dbReference type="Pfam" id="PF04828">
    <property type="entry name" value="GFA"/>
    <property type="match status" value="1"/>
</dbReference>
<proteinExistence type="inferred from homology"/>
<keyword evidence="3" id="KW-0862">Zinc</keyword>
<evidence type="ECO:0000313" key="7">
    <source>
        <dbReference type="Proteomes" id="UP001361239"/>
    </source>
</evidence>
<dbReference type="InterPro" id="IPR006913">
    <property type="entry name" value="CENP-V/GFA"/>
</dbReference>
<dbReference type="PANTHER" id="PTHR33337">
    <property type="entry name" value="GFA DOMAIN-CONTAINING PROTEIN"/>
    <property type="match status" value="1"/>
</dbReference>
<keyword evidence="4" id="KW-0456">Lyase</keyword>
<dbReference type="RefSeq" id="WP_339588347.1">
    <property type="nucleotide sequence ID" value="NZ_JBBHJZ010000003.1"/>
</dbReference>
<keyword evidence="7" id="KW-1185">Reference proteome</keyword>
<dbReference type="Proteomes" id="UP001361239">
    <property type="component" value="Unassembled WGS sequence"/>
</dbReference>
<comment type="caution">
    <text evidence="6">The sequence shown here is derived from an EMBL/GenBank/DDBJ whole genome shotgun (WGS) entry which is preliminary data.</text>
</comment>
<dbReference type="SUPFAM" id="SSF51316">
    <property type="entry name" value="Mss4-like"/>
    <property type="match status" value="1"/>
</dbReference>
<dbReference type="PROSITE" id="PS51891">
    <property type="entry name" value="CENP_V_GFA"/>
    <property type="match status" value="1"/>
</dbReference>
<dbReference type="InterPro" id="IPR011057">
    <property type="entry name" value="Mss4-like_sf"/>
</dbReference>
<name>A0ABU8S0A3_9SPHN</name>
<evidence type="ECO:0000256" key="4">
    <source>
        <dbReference type="ARBA" id="ARBA00023239"/>
    </source>
</evidence>
<evidence type="ECO:0000256" key="1">
    <source>
        <dbReference type="ARBA" id="ARBA00005495"/>
    </source>
</evidence>
<accession>A0ABU8S0A3</accession>
<comment type="similarity">
    <text evidence="1">Belongs to the Gfa family.</text>
</comment>
<gene>
    <name evidence="6" type="ORF">WG901_17375</name>
</gene>
<organism evidence="6 7">
    <name type="scientific">Novosphingobium anseongense</name>
    <dbReference type="NCBI Taxonomy" id="3133436"/>
    <lineage>
        <taxon>Bacteria</taxon>
        <taxon>Pseudomonadati</taxon>
        <taxon>Pseudomonadota</taxon>
        <taxon>Alphaproteobacteria</taxon>
        <taxon>Sphingomonadales</taxon>
        <taxon>Sphingomonadaceae</taxon>
        <taxon>Novosphingobium</taxon>
    </lineage>
</organism>
<evidence type="ECO:0000259" key="5">
    <source>
        <dbReference type="PROSITE" id="PS51891"/>
    </source>
</evidence>
<dbReference type="Gene3D" id="3.90.1590.10">
    <property type="entry name" value="glutathione-dependent formaldehyde- activating enzyme (gfa)"/>
    <property type="match status" value="1"/>
</dbReference>